<dbReference type="AlphaFoldDB" id="A0A939HLI6"/>
<dbReference type="Proteomes" id="UP000664073">
    <property type="component" value="Unassembled WGS sequence"/>
</dbReference>
<sequence>MKVAGFGFRQAATTASLRAALVAAGGVVGLDALATLTHKATAPAFLALAEELGLPVHALEPALLARFRTLTRSPRIMAGFGTGSIAEAAALAAIGEGGHLLAPRAVSADGMAVAAIAQGNTQGNTR</sequence>
<dbReference type="Gene3D" id="3.30.420.180">
    <property type="entry name" value="CobE/GbiG C-terminal domain"/>
    <property type="match status" value="1"/>
</dbReference>
<keyword evidence="3" id="KW-1185">Reference proteome</keyword>
<gene>
    <name evidence="2" type="ORF">J2D77_11155</name>
</gene>
<dbReference type="RefSeq" id="WP_207846466.1">
    <property type="nucleotide sequence ID" value="NZ_JAIEUM010000006.1"/>
</dbReference>
<comment type="caution">
    <text evidence="2">The sequence shown here is derived from an EMBL/GenBank/DDBJ whole genome shotgun (WGS) entry which is preliminary data.</text>
</comment>
<name>A0A939HLI6_9PROT</name>
<feature type="domain" description="CobE/GbiG C-terminal" evidence="1">
    <location>
        <begin position="3"/>
        <end position="114"/>
    </location>
</feature>
<dbReference type="SUPFAM" id="SSF159664">
    <property type="entry name" value="CobE/GbiG C-terminal domain-like"/>
    <property type="match status" value="1"/>
</dbReference>
<dbReference type="Pfam" id="PF01890">
    <property type="entry name" value="CbiG_C"/>
    <property type="match status" value="1"/>
</dbReference>
<dbReference type="InterPro" id="IPR002750">
    <property type="entry name" value="CobE/GbiG_C"/>
</dbReference>
<evidence type="ECO:0000259" key="1">
    <source>
        <dbReference type="Pfam" id="PF01890"/>
    </source>
</evidence>
<organism evidence="2 3">
    <name type="scientific">Acetobacter garciniae</name>
    <dbReference type="NCBI Taxonomy" id="2817435"/>
    <lineage>
        <taxon>Bacteria</taxon>
        <taxon>Pseudomonadati</taxon>
        <taxon>Pseudomonadota</taxon>
        <taxon>Alphaproteobacteria</taxon>
        <taxon>Acetobacterales</taxon>
        <taxon>Acetobacteraceae</taxon>
        <taxon>Acetobacter</taxon>
    </lineage>
</organism>
<evidence type="ECO:0000313" key="3">
    <source>
        <dbReference type="Proteomes" id="UP000664073"/>
    </source>
</evidence>
<dbReference type="GO" id="GO:0009236">
    <property type="term" value="P:cobalamin biosynthetic process"/>
    <property type="evidence" value="ECO:0007669"/>
    <property type="project" value="InterPro"/>
</dbReference>
<dbReference type="EMBL" id="JAFVMH010000005">
    <property type="protein sequence ID" value="MBO1325712.1"/>
    <property type="molecule type" value="Genomic_DNA"/>
</dbReference>
<proteinExistence type="predicted"/>
<protein>
    <submittedName>
        <fullName evidence="2">Cobalamin biosynthesis protein</fullName>
    </submittedName>
</protein>
<evidence type="ECO:0000313" key="2">
    <source>
        <dbReference type="EMBL" id="MBO1325712.1"/>
    </source>
</evidence>
<accession>A0A939HLI6</accession>
<dbReference type="InterPro" id="IPR036518">
    <property type="entry name" value="CobE/GbiG_C_sf"/>
</dbReference>
<reference evidence="2" key="1">
    <citation type="submission" date="2021-03" db="EMBL/GenBank/DDBJ databases">
        <title>The complete genome sequence of Acetobacter sp. TBRC 12339.</title>
        <authorList>
            <person name="Charoenyingcharoen P."/>
            <person name="Yukphan P."/>
        </authorList>
    </citation>
    <scope>NUCLEOTIDE SEQUENCE</scope>
    <source>
        <strain evidence="2">TBRC 12339</strain>
    </source>
</reference>